<protein>
    <submittedName>
        <fullName evidence="2">Uncharacterized protein</fullName>
    </submittedName>
</protein>
<dbReference type="EMBL" id="BMAO01019675">
    <property type="protein sequence ID" value="GFR32054.1"/>
    <property type="molecule type" value="Genomic_DNA"/>
</dbReference>
<dbReference type="Proteomes" id="UP000887116">
    <property type="component" value="Unassembled WGS sequence"/>
</dbReference>
<keyword evidence="1" id="KW-0732">Signal</keyword>
<comment type="caution">
    <text evidence="2">The sequence shown here is derived from an EMBL/GenBank/DDBJ whole genome shotgun (WGS) entry which is preliminary data.</text>
</comment>
<organism evidence="2 3">
    <name type="scientific">Trichonephila clavata</name>
    <name type="common">Joro spider</name>
    <name type="synonym">Nephila clavata</name>
    <dbReference type="NCBI Taxonomy" id="2740835"/>
    <lineage>
        <taxon>Eukaryota</taxon>
        <taxon>Metazoa</taxon>
        <taxon>Ecdysozoa</taxon>
        <taxon>Arthropoda</taxon>
        <taxon>Chelicerata</taxon>
        <taxon>Arachnida</taxon>
        <taxon>Araneae</taxon>
        <taxon>Araneomorphae</taxon>
        <taxon>Entelegynae</taxon>
        <taxon>Araneoidea</taxon>
        <taxon>Nephilidae</taxon>
        <taxon>Trichonephila</taxon>
    </lineage>
</organism>
<evidence type="ECO:0000313" key="3">
    <source>
        <dbReference type="Proteomes" id="UP000887116"/>
    </source>
</evidence>
<evidence type="ECO:0000256" key="1">
    <source>
        <dbReference type="SAM" id="SignalP"/>
    </source>
</evidence>
<proteinExistence type="predicted"/>
<reference evidence="2" key="1">
    <citation type="submission" date="2020-07" db="EMBL/GenBank/DDBJ databases">
        <title>Multicomponent nature underlies the extraordinary mechanical properties of spider dragline silk.</title>
        <authorList>
            <person name="Kono N."/>
            <person name="Nakamura H."/>
            <person name="Mori M."/>
            <person name="Yoshida Y."/>
            <person name="Ohtoshi R."/>
            <person name="Malay A.D."/>
            <person name="Moran D.A.P."/>
            <person name="Tomita M."/>
            <person name="Numata K."/>
            <person name="Arakawa K."/>
        </authorList>
    </citation>
    <scope>NUCLEOTIDE SEQUENCE</scope>
</reference>
<accession>A0A8X6HYA8</accession>
<dbReference type="OrthoDB" id="6426790at2759"/>
<gene>
    <name evidence="2" type="primary">NCL1_49458</name>
    <name evidence="2" type="ORF">TNCT_258491</name>
</gene>
<feature type="chain" id="PRO_5036492409" evidence="1">
    <location>
        <begin position="27"/>
        <end position="167"/>
    </location>
</feature>
<feature type="signal peptide" evidence="1">
    <location>
        <begin position="1"/>
        <end position="26"/>
    </location>
</feature>
<keyword evidence="3" id="KW-1185">Reference proteome</keyword>
<dbReference type="AlphaFoldDB" id="A0A8X6HYA8"/>
<evidence type="ECO:0000313" key="2">
    <source>
        <dbReference type="EMBL" id="GFR32054.1"/>
    </source>
</evidence>
<sequence length="167" mass="18694">MMLLTFRRLFHLLLLFLCSQIPSIIAMSLIKDIAIAAILSGILKPRFVPLPIPLPFPFTINKHVRKPYPVPVYTHSAEAYQVDGGQQYSHYSHDTLDDIAQLQQLSGSHALAQLESAADNIDSWVQQLSISSGGLKGSYSDDIPIIHEDFDEFSHGLADIHGVEDWW</sequence>
<name>A0A8X6HYA8_TRICU</name>